<feature type="domain" description="PET hydrolase/cutinase-like" evidence="3">
    <location>
        <begin position="162"/>
        <end position="254"/>
    </location>
</feature>
<evidence type="ECO:0000259" key="3">
    <source>
        <dbReference type="Pfam" id="PF12740"/>
    </source>
</evidence>
<dbReference type="InterPro" id="IPR041127">
    <property type="entry name" value="PET_hydrolase/cutinase-like"/>
</dbReference>
<dbReference type="PANTHER" id="PTHR33428">
    <property type="entry name" value="CHLOROPHYLLASE-2, CHLOROPLASTIC"/>
    <property type="match status" value="1"/>
</dbReference>
<dbReference type="OrthoDB" id="6646510at2"/>
<comment type="caution">
    <text evidence="4">The sequence shown here is derived from an EMBL/GenBank/DDBJ whole genome shotgun (WGS) entry which is preliminary data.</text>
</comment>
<protein>
    <recommendedName>
        <fullName evidence="3">PET hydrolase/cutinase-like domain-containing protein</fullName>
    </recommendedName>
</protein>
<evidence type="ECO:0000256" key="1">
    <source>
        <dbReference type="SAM" id="MobiDB-lite"/>
    </source>
</evidence>
<dbReference type="Pfam" id="PF12740">
    <property type="entry name" value="PETase"/>
    <property type="match status" value="1"/>
</dbReference>
<dbReference type="Proteomes" id="UP000239209">
    <property type="component" value="Unassembled WGS sequence"/>
</dbReference>
<proteinExistence type="predicted"/>
<keyword evidence="5" id="KW-1185">Reference proteome</keyword>
<dbReference type="RefSeq" id="WP_146164194.1">
    <property type="nucleotide sequence ID" value="NZ_PVZG01000016.1"/>
</dbReference>
<dbReference type="EMBL" id="PVZG01000016">
    <property type="protein sequence ID" value="PRY22847.1"/>
    <property type="molecule type" value="Genomic_DNA"/>
</dbReference>
<organism evidence="4 5">
    <name type="scientific">Pseudosporangium ferrugineum</name>
    <dbReference type="NCBI Taxonomy" id="439699"/>
    <lineage>
        <taxon>Bacteria</taxon>
        <taxon>Bacillati</taxon>
        <taxon>Actinomycetota</taxon>
        <taxon>Actinomycetes</taxon>
        <taxon>Micromonosporales</taxon>
        <taxon>Micromonosporaceae</taxon>
        <taxon>Pseudosporangium</taxon>
    </lineage>
</organism>
<name>A0A2T0RNY7_9ACTN</name>
<feature type="chain" id="PRO_5015541432" description="PET hydrolase/cutinase-like domain-containing protein" evidence="2">
    <location>
        <begin position="28"/>
        <end position="421"/>
    </location>
</feature>
<dbReference type="InterPro" id="IPR029058">
    <property type="entry name" value="AB_hydrolase_fold"/>
</dbReference>
<dbReference type="Gene3D" id="3.40.50.1820">
    <property type="entry name" value="alpha/beta hydrolase"/>
    <property type="match status" value="1"/>
</dbReference>
<dbReference type="PANTHER" id="PTHR33428:SF14">
    <property type="entry name" value="CARBOXYLESTERASE TYPE B DOMAIN-CONTAINING PROTEIN"/>
    <property type="match status" value="1"/>
</dbReference>
<feature type="region of interest" description="Disordered" evidence="1">
    <location>
        <begin position="24"/>
        <end position="45"/>
    </location>
</feature>
<feature type="region of interest" description="Disordered" evidence="1">
    <location>
        <begin position="345"/>
        <end position="376"/>
    </location>
</feature>
<dbReference type="SUPFAM" id="SSF53474">
    <property type="entry name" value="alpha/beta-Hydrolases"/>
    <property type="match status" value="1"/>
</dbReference>
<dbReference type="AlphaFoldDB" id="A0A2T0RNY7"/>
<evidence type="ECO:0000256" key="2">
    <source>
        <dbReference type="SAM" id="SignalP"/>
    </source>
</evidence>
<keyword evidence="2" id="KW-0732">Signal</keyword>
<feature type="signal peptide" evidence="2">
    <location>
        <begin position="1"/>
        <end position="27"/>
    </location>
</feature>
<evidence type="ECO:0000313" key="4">
    <source>
        <dbReference type="EMBL" id="PRY22847.1"/>
    </source>
</evidence>
<sequence length="421" mass="45389">MRSLRTGLTAALAVTLVLSGVASPARAGGKKTPDPTARGPHAVSTADYDLGDSAFHLPDFHSSESDEVAPLELAGRVHYPRDLTAGRWPMVLIAHGLASTCADREASDAFDDATAKLYGPDAPEDPDEIARLEEIAERTGQLLNQWPCAPGTPQIPSLRGYDYLGKQLASHGFVVVSIGVNGVNVGEMGEAQDAARAGVANKHLAMWRDLVTSGRGPLAGKLKAGFRGHVDLQRVGLIGHSRGGRGVMRQAADANRKDIPSGVRIGAVLGLEPIGYYQPDDDLDGEWHTPYRVTRIPSATILGTCGYGDPDYFDNNKDRNQAPVFLWNMHGANHNFFNVQWSPESGQVQAQDDALPLPEPGKCGPEPRDRKLSESQQRTVGLAYMSAFMRRFLAGDHRFDPMLTGRTHPMSAVTKVDVQSS</sequence>
<reference evidence="4 5" key="1">
    <citation type="submission" date="2018-03" db="EMBL/GenBank/DDBJ databases">
        <title>Genomic Encyclopedia of Archaeal and Bacterial Type Strains, Phase II (KMG-II): from individual species to whole genera.</title>
        <authorList>
            <person name="Goeker M."/>
        </authorList>
    </citation>
    <scope>NUCLEOTIDE SEQUENCE [LARGE SCALE GENOMIC DNA]</scope>
    <source>
        <strain evidence="4 5">DSM 45348</strain>
    </source>
</reference>
<evidence type="ECO:0000313" key="5">
    <source>
        <dbReference type="Proteomes" id="UP000239209"/>
    </source>
</evidence>
<gene>
    <name evidence="4" type="ORF">CLV70_116107</name>
</gene>
<accession>A0A2T0RNY7</accession>